<dbReference type="Proteomes" id="UP000032534">
    <property type="component" value="Unassembled WGS sequence"/>
</dbReference>
<protein>
    <submittedName>
        <fullName evidence="1">Uncharacterized protein</fullName>
    </submittedName>
</protein>
<proteinExistence type="predicted"/>
<dbReference type="EMBL" id="JTHP01000006">
    <property type="protein sequence ID" value="KJD46695.1"/>
    <property type="molecule type" value="Genomic_DNA"/>
</dbReference>
<reference evidence="1 2" key="1">
    <citation type="submission" date="2014-11" db="EMBL/GenBank/DDBJ databases">
        <title>Draft Genome Sequences of Paenibacillus polymyxa NRRL B-30509 and Paenibacillus terrae NRRL B-30644, Strains from a Poultry Environment that Produce Tridecaptin A and Paenicidins.</title>
        <authorList>
            <person name="van Belkum M.J."/>
            <person name="Lohans C.T."/>
            <person name="Vederas J.C."/>
        </authorList>
    </citation>
    <scope>NUCLEOTIDE SEQUENCE [LARGE SCALE GENOMIC DNA]</scope>
    <source>
        <strain evidence="1 2">NRRL B-30644</strain>
    </source>
</reference>
<dbReference type="PATRIC" id="fig|159743.3.peg.1165"/>
<gene>
    <name evidence="1" type="ORF">QD47_05420</name>
</gene>
<name>A0A0D7X5M6_9BACL</name>
<keyword evidence="2" id="KW-1185">Reference proteome</keyword>
<evidence type="ECO:0000313" key="1">
    <source>
        <dbReference type="EMBL" id="KJD46695.1"/>
    </source>
</evidence>
<organism evidence="1 2">
    <name type="scientific">Paenibacillus terrae</name>
    <dbReference type="NCBI Taxonomy" id="159743"/>
    <lineage>
        <taxon>Bacteria</taxon>
        <taxon>Bacillati</taxon>
        <taxon>Bacillota</taxon>
        <taxon>Bacilli</taxon>
        <taxon>Bacillales</taxon>
        <taxon>Paenibacillaceae</taxon>
        <taxon>Paenibacillus</taxon>
    </lineage>
</organism>
<comment type="caution">
    <text evidence="1">The sequence shown here is derived from an EMBL/GenBank/DDBJ whole genome shotgun (WGS) entry which is preliminary data.</text>
</comment>
<dbReference type="RefSeq" id="WP_044645150.1">
    <property type="nucleotide sequence ID" value="NZ_JTHP01000006.1"/>
</dbReference>
<dbReference type="AlphaFoldDB" id="A0A0D7X5M6"/>
<accession>A0A0D7X5M6</accession>
<sequence>MNKTITLTPEEFVSLKKENESLEKVVEGYEEAYEVVLDFIHEHGLFKDFKEYLQNRMHASPERLISFDTYMGFVEA</sequence>
<evidence type="ECO:0000313" key="2">
    <source>
        <dbReference type="Proteomes" id="UP000032534"/>
    </source>
</evidence>